<sequence length="137" mass="15407">MIRPLVSTIFSIVLIMLSSFKRSPFGRRLLASRLAPTQKQCPVPQEIIDMIIDLLRDDISALKACSLASSIFVFRARKYLFNKSVIAISGMARRAPHINLLIRDALHPRGTLNIHSMKRISLEYPSNPNNSFDSSPT</sequence>
<name>A0AAW0BNB8_9AGAR</name>
<evidence type="ECO:0000313" key="1">
    <source>
        <dbReference type="EMBL" id="KAK7027963.1"/>
    </source>
</evidence>
<organism evidence="1 2">
    <name type="scientific">Paramarasmius palmivorus</name>
    <dbReference type="NCBI Taxonomy" id="297713"/>
    <lineage>
        <taxon>Eukaryota</taxon>
        <taxon>Fungi</taxon>
        <taxon>Dikarya</taxon>
        <taxon>Basidiomycota</taxon>
        <taxon>Agaricomycotina</taxon>
        <taxon>Agaricomycetes</taxon>
        <taxon>Agaricomycetidae</taxon>
        <taxon>Agaricales</taxon>
        <taxon>Marasmiineae</taxon>
        <taxon>Marasmiaceae</taxon>
        <taxon>Paramarasmius</taxon>
    </lineage>
</organism>
<gene>
    <name evidence="1" type="ORF">VNI00_015046</name>
</gene>
<accession>A0AAW0BNB8</accession>
<dbReference type="AlphaFoldDB" id="A0AAW0BNB8"/>
<proteinExistence type="predicted"/>
<keyword evidence="2" id="KW-1185">Reference proteome</keyword>
<dbReference type="Proteomes" id="UP001383192">
    <property type="component" value="Unassembled WGS sequence"/>
</dbReference>
<evidence type="ECO:0008006" key="3">
    <source>
        <dbReference type="Google" id="ProtNLM"/>
    </source>
</evidence>
<comment type="caution">
    <text evidence="1">The sequence shown here is derived from an EMBL/GenBank/DDBJ whole genome shotgun (WGS) entry which is preliminary data.</text>
</comment>
<protein>
    <recommendedName>
        <fullName evidence="3">F-box domain-containing protein</fullName>
    </recommendedName>
</protein>
<evidence type="ECO:0000313" key="2">
    <source>
        <dbReference type="Proteomes" id="UP001383192"/>
    </source>
</evidence>
<dbReference type="EMBL" id="JAYKXP010000092">
    <property type="protein sequence ID" value="KAK7027963.1"/>
    <property type="molecule type" value="Genomic_DNA"/>
</dbReference>
<reference evidence="1 2" key="1">
    <citation type="submission" date="2024-01" db="EMBL/GenBank/DDBJ databases">
        <title>A draft genome for a cacao thread blight-causing isolate of Paramarasmius palmivorus.</title>
        <authorList>
            <person name="Baruah I.K."/>
            <person name="Bukari Y."/>
            <person name="Amoako-Attah I."/>
            <person name="Meinhardt L.W."/>
            <person name="Bailey B.A."/>
            <person name="Cohen S.P."/>
        </authorList>
    </citation>
    <scope>NUCLEOTIDE SEQUENCE [LARGE SCALE GENOMIC DNA]</scope>
    <source>
        <strain evidence="1 2">GH-12</strain>
    </source>
</reference>